<accession>A0A2R6XK01</accession>
<feature type="region of interest" description="Disordered" evidence="1">
    <location>
        <begin position="179"/>
        <end position="198"/>
    </location>
</feature>
<keyword evidence="3" id="KW-1185">Reference proteome</keyword>
<evidence type="ECO:0000313" key="3">
    <source>
        <dbReference type="Proteomes" id="UP000244005"/>
    </source>
</evidence>
<gene>
    <name evidence="2" type="ORF">MARPO_0011s0062</name>
</gene>
<protein>
    <submittedName>
        <fullName evidence="2">Uncharacterized protein</fullName>
    </submittedName>
</protein>
<reference evidence="3" key="1">
    <citation type="journal article" date="2017" name="Cell">
        <title>Insights into land plant evolution garnered from the Marchantia polymorpha genome.</title>
        <authorList>
            <person name="Bowman J.L."/>
            <person name="Kohchi T."/>
            <person name="Yamato K.T."/>
            <person name="Jenkins J."/>
            <person name="Shu S."/>
            <person name="Ishizaki K."/>
            <person name="Yamaoka S."/>
            <person name="Nishihama R."/>
            <person name="Nakamura Y."/>
            <person name="Berger F."/>
            <person name="Adam C."/>
            <person name="Aki S.S."/>
            <person name="Althoff F."/>
            <person name="Araki T."/>
            <person name="Arteaga-Vazquez M.A."/>
            <person name="Balasubrmanian S."/>
            <person name="Barry K."/>
            <person name="Bauer D."/>
            <person name="Boehm C.R."/>
            <person name="Briginshaw L."/>
            <person name="Caballero-Perez J."/>
            <person name="Catarino B."/>
            <person name="Chen F."/>
            <person name="Chiyoda S."/>
            <person name="Chovatia M."/>
            <person name="Davies K.M."/>
            <person name="Delmans M."/>
            <person name="Demura T."/>
            <person name="Dierschke T."/>
            <person name="Dolan L."/>
            <person name="Dorantes-Acosta A.E."/>
            <person name="Eklund D.M."/>
            <person name="Florent S.N."/>
            <person name="Flores-Sandoval E."/>
            <person name="Fujiyama A."/>
            <person name="Fukuzawa H."/>
            <person name="Galik B."/>
            <person name="Grimanelli D."/>
            <person name="Grimwood J."/>
            <person name="Grossniklaus U."/>
            <person name="Hamada T."/>
            <person name="Haseloff J."/>
            <person name="Hetherington A.J."/>
            <person name="Higo A."/>
            <person name="Hirakawa Y."/>
            <person name="Hundley H.N."/>
            <person name="Ikeda Y."/>
            <person name="Inoue K."/>
            <person name="Inoue S.I."/>
            <person name="Ishida S."/>
            <person name="Jia Q."/>
            <person name="Kakita M."/>
            <person name="Kanazawa T."/>
            <person name="Kawai Y."/>
            <person name="Kawashima T."/>
            <person name="Kennedy M."/>
            <person name="Kinose K."/>
            <person name="Kinoshita T."/>
            <person name="Kohara Y."/>
            <person name="Koide E."/>
            <person name="Komatsu K."/>
            <person name="Kopischke S."/>
            <person name="Kubo M."/>
            <person name="Kyozuka J."/>
            <person name="Lagercrantz U."/>
            <person name="Lin S.S."/>
            <person name="Lindquist E."/>
            <person name="Lipzen A.M."/>
            <person name="Lu C.W."/>
            <person name="De Luna E."/>
            <person name="Martienssen R.A."/>
            <person name="Minamino N."/>
            <person name="Mizutani M."/>
            <person name="Mizutani M."/>
            <person name="Mochizuki N."/>
            <person name="Monte I."/>
            <person name="Mosher R."/>
            <person name="Nagasaki H."/>
            <person name="Nakagami H."/>
            <person name="Naramoto S."/>
            <person name="Nishitani K."/>
            <person name="Ohtani M."/>
            <person name="Okamoto T."/>
            <person name="Okumura M."/>
            <person name="Phillips J."/>
            <person name="Pollak B."/>
            <person name="Reinders A."/>
            <person name="Rovekamp M."/>
            <person name="Sano R."/>
            <person name="Sawa S."/>
            <person name="Schmid M.W."/>
            <person name="Shirakawa M."/>
            <person name="Solano R."/>
            <person name="Spunde A."/>
            <person name="Suetsugu N."/>
            <person name="Sugano S."/>
            <person name="Sugiyama A."/>
            <person name="Sun R."/>
            <person name="Suzuki Y."/>
            <person name="Takenaka M."/>
            <person name="Takezawa D."/>
            <person name="Tomogane H."/>
            <person name="Tsuzuki M."/>
            <person name="Ueda T."/>
            <person name="Umeda M."/>
            <person name="Ward J.M."/>
            <person name="Watanabe Y."/>
            <person name="Yazaki K."/>
            <person name="Yokoyama R."/>
            <person name="Yoshitake Y."/>
            <person name="Yotsui I."/>
            <person name="Zachgo S."/>
            <person name="Schmutz J."/>
        </authorList>
    </citation>
    <scope>NUCLEOTIDE SEQUENCE [LARGE SCALE GENOMIC DNA]</scope>
    <source>
        <strain evidence="3">Tak-1</strain>
    </source>
</reference>
<evidence type="ECO:0000313" key="2">
    <source>
        <dbReference type="EMBL" id="PTQ46376.1"/>
    </source>
</evidence>
<proteinExistence type="predicted"/>
<evidence type="ECO:0000256" key="1">
    <source>
        <dbReference type="SAM" id="MobiDB-lite"/>
    </source>
</evidence>
<dbReference type="Gramene" id="Mp4g10760.1">
    <property type="protein sequence ID" value="Mp4g10760.1.cds"/>
    <property type="gene ID" value="Mp4g10760"/>
</dbReference>
<dbReference type="EMBL" id="KZ772683">
    <property type="protein sequence ID" value="PTQ46376.1"/>
    <property type="molecule type" value="Genomic_DNA"/>
</dbReference>
<organism evidence="2 3">
    <name type="scientific">Marchantia polymorpha</name>
    <name type="common">Common liverwort</name>
    <name type="synonym">Marchantia aquatica</name>
    <dbReference type="NCBI Taxonomy" id="3197"/>
    <lineage>
        <taxon>Eukaryota</taxon>
        <taxon>Viridiplantae</taxon>
        <taxon>Streptophyta</taxon>
        <taxon>Embryophyta</taxon>
        <taxon>Marchantiophyta</taxon>
        <taxon>Marchantiopsida</taxon>
        <taxon>Marchantiidae</taxon>
        <taxon>Marchantiales</taxon>
        <taxon>Marchantiaceae</taxon>
        <taxon>Marchantia</taxon>
    </lineage>
</organism>
<name>A0A2R6XK01_MARPO</name>
<dbReference type="AlphaFoldDB" id="A0A2R6XK01"/>
<dbReference type="Proteomes" id="UP000244005">
    <property type="component" value="Unassembled WGS sequence"/>
</dbReference>
<sequence>MQSRICALSVQWLLPRIRSLRIRSRAGRRNSRTLHPVGRRMFRGTVQGSIAQTLPMRFVVGSSWSMRRRQIVSAKVASITGIHDANTTEEIKVAGFERIYSEQPNAETRCTSKRKIDQKTLIPTTYGTDVKTWLRLVASRSRPGYERHLEAMFPNPYLHHSTKVSPIHGLQTASRMIGSQERGAVEGTASADESPRVPCCRRTAGSRRINYLLSLRST</sequence>